<accession>W6YNT9</accession>
<feature type="compositionally biased region" description="Basic and acidic residues" evidence="1">
    <location>
        <begin position="52"/>
        <end position="64"/>
    </location>
</feature>
<proteinExistence type="predicted"/>
<sequence length="513" mass="57305">MEETRPELPRRRASFNPEAATFKVERPGNVRRWLFSITGFKPSASDLNIEDSPFRPSREMRPDYQEYSGPSVPQLTRTQSDQLDMSFADFHDMLHALGQAGNQAAQNPGTPTESIHTATPYQSRWVWPAQRYEPSFSAPEVEELSTSLGLPGIVGKVKARADDSTTRPSNLPNFKSPASTNLHGKLMGRALGKPFTANALARFLNAQGVSDHTAIGPQNLHGYDFGIQQEREVGEYPPTRTVQPPPGFSGERPREIVEEDRPTRTVQPPPGFIGESSREIFAEKRGTNFADILEPQLVTAGPSAFRRPRRFSDLQSTVQALQQRSHANRLPPKRATRPRAATRTKRSDQGPEPSSADIYPDDAPYPSIRRPSYVPDPALVFHDYTSHDRGFKPQDTTSWPTPAEVYSEKPVQGPTHPSSSTKEDIEPEFDLFKDHYYPTDADIHDPDADIDALLKATPHLFDLDVPELECDPRPLTPGQIDGSRYGMRFHGIGLGDRWMGPDLSGDPNIQVRW</sequence>
<name>W6YNT9_COCC2</name>
<feature type="region of interest" description="Disordered" evidence="1">
    <location>
        <begin position="236"/>
        <end position="276"/>
    </location>
</feature>
<dbReference type="GeneID" id="19150073"/>
<feature type="region of interest" description="Disordered" evidence="1">
    <location>
        <begin position="313"/>
        <end position="370"/>
    </location>
</feature>
<evidence type="ECO:0000256" key="1">
    <source>
        <dbReference type="SAM" id="MobiDB-lite"/>
    </source>
</evidence>
<dbReference type="RefSeq" id="XP_007712571.1">
    <property type="nucleotide sequence ID" value="XM_007714381.1"/>
</dbReference>
<organism evidence="2 3">
    <name type="scientific">Cochliobolus carbonum (strain 26-R-13)</name>
    <name type="common">Maize leaf spot fungus</name>
    <name type="synonym">Bipolaris zeicola</name>
    <dbReference type="NCBI Taxonomy" id="930089"/>
    <lineage>
        <taxon>Eukaryota</taxon>
        <taxon>Fungi</taxon>
        <taxon>Dikarya</taxon>
        <taxon>Ascomycota</taxon>
        <taxon>Pezizomycotina</taxon>
        <taxon>Dothideomycetes</taxon>
        <taxon>Pleosporomycetidae</taxon>
        <taxon>Pleosporales</taxon>
        <taxon>Pleosporineae</taxon>
        <taxon>Pleosporaceae</taxon>
        <taxon>Bipolaris</taxon>
    </lineage>
</organism>
<dbReference type="HOGENOM" id="CLU_042706_0_0_1"/>
<feature type="compositionally biased region" description="Basic residues" evidence="1">
    <location>
        <begin position="331"/>
        <end position="344"/>
    </location>
</feature>
<dbReference type="Proteomes" id="UP000053841">
    <property type="component" value="Unassembled WGS sequence"/>
</dbReference>
<dbReference type="OrthoDB" id="3673077at2759"/>
<feature type="compositionally biased region" description="Basic and acidic residues" evidence="1">
    <location>
        <begin position="251"/>
        <end position="263"/>
    </location>
</feature>
<feature type="region of interest" description="Disordered" evidence="1">
    <location>
        <begin position="45"/>
        <end position="74"/>
    </location>
</feature>
<keyword evidence="3" id="KW-1185">Reference proteome</keyword>
<dbReference type="EMBL" id="KI964617">
    <property type="protein sequence ID" value="EUC33126.1"/>
    <property type="molecule type" value="Genomic_DNA"/>
</dbReference>
<evidence type="ECO:0000313" key="3">
    <source>
        <dbReference type="Proteomes" id="UP000053841"/>
    </source>
</evidence>
<evidence type="ECO:0000313" key="2">
    <source>
        <dbReference type="EMBL" id="EUC33126.1"/>
    </source>
</evidence>
<protein>
    <submittedName>
        <fullName evidence="2">Uncharacterized protein</fullName>
    </submittedName>
</protein>
<feature type="region of interest" description="Disordered" evidence="1">
    <location>
        <begin position="385"/>
        <end position="423"/>
    </location>
</feature>
<gene>
    <name evidence="2" type="ORF">COCCADRAFT_5323</name>
</gene>
<feature type="compositionally biased region" description="Polar residues" evidence="1">
    <location>
        <begin position="313"/>
        <end position="325"/>
    </location>
</feature>
<dbReference type="KEGG" id="bze:COCCADRAFT_5323"/>
<dbReference type="AlphaFoldDB" id="W6YNT9"/>
<reference evidence="2 3" key="1">
    <citation type="journal article" date="2013" name="PLoS Genet.">
        <title>Comparative genome structure, secondary metabolite, and effector coding capacity across Cochliobolus pathogens.</title>
        <authorList>
            <person name="Condon B.J."/>
            <person name="Leng Y."/>
            <person name="Wu D."/>
            <person name="Bushley K.E."/>
            <person name="Ohm R.A."/>
            <person name="Otillar R."/>
            <person name="Martin J."/>
            <person name="Schackwitz W."/>
            <person name="Grimwood J."/>
            <person name="MohdZainudin N."/>
            <person name="Xue C."/>
            <person name="Wang R."/>
            <person name="Manning V.A."/>
            <person name="Dhillon B."/>
            <person name="Tu Z.J."/>
            <person name="Steffenson B.J."/>
            <person name="Salamov A."/>
            <person name="Sun H."/>
            <person name="Lowry S."/>
            <person name="LaButti K."/>
            <person name="Han J."/>
            <person name="Copeland A."/>
            <person name="Lindquist E."/>
            <person name="Barry K."/>
            <person name="Schmutz J."/>
            <person name="Baker S.E."/>
            <person name="Ciuffetti L.M."/>
            <person name="Grigoriev I.V."/>
            <person name="Zhong S."/>
            <person name="Turgeon B.G."/>
        </authorList>
    </citation>
    <scope>NUCLEOTIDE SEQUENCE [LARGE SCALE GENOMIC DNA]</scope>
    <source>
        <strain evidence="2 3">26-R-13</strain>
    </source>
</reference>